<feature type="transmembrane region" description="Helical" evidence="7">
    <location>
        <begin position="44"/>
        <end position="61"/>
    </location>
</feature>
<keyword evidence="10" id="KW-1185">Reference proteome</keyword>
<keyword evidence="3" id="KW-1003">Cell membrane</keyword>
<organism evidence="9 10">
    <name type="scientific">Salinibacillus xinjiangensis</name>
    <dbReference type="NCBI Taxonomy" id="1229268"/>
    <lineage>
        <taxon>Bacteria</taxon>
        <taxon>Bacillati</taxon>
        <taxon>Bacillota</taxon>
        <taxon>Bacilli</taxon>
        <taxon>Bacillales</taxon>
        <taxon>Bacillaceae</taxon>
        <taxon>Salinibacillus</taxon>
    </lineage>
</organism>
<feature type="domain" description="Major facilitator superfamily (MFS) profile" evidence="8">
    <location>
        <begin position="7"/>
        <end position="386"/>
    </location>
</feature>
<dbReference type="EMBL" id="WJNH01000009">
    <property type="protein sequence ID" value="MRG87453.1"/>
    <property type="molecule type" value="Genomic_DNA"/>
</dbReference>
<comment type="caution">
    <text evidence="9">The sequence shown here is derived from an EMBL/GenBank/DDBJ whole genome shotgun (WGS) entry which is preliminary data.</text>
</comment>
<dbReference type="RefSeq" id="WP_153729341.1">
    <property type="nucleotide sequence ID" value="NZ_WJNH01000009.1"/>
</dbReference>
<keyword evidence="4 7" id="KW-0812">Transmembrane</keyword>
<comment type="subcellular location">
    <subcellularLocation>
        <location evidence="1">Cell membrane</location>
        <topology evidence="1">Multi-pass membrane protein</topology>
    </subcellularLocation>
</comment>
<name>A0A6G1X8X2_9BACI</name>
<dbReference type="CDD" id="cd17477">
    <property type="entry name" value="MFS_YcaD_like"/>
    <property type="match status" value="1"/>
</dbReference>
<accession>A0A6G1X8X2</accession>
<dbReference type="InterPro" id="IPR011701">
    <property type="entry name" value="MFS"/>
</dbReference>
<feature type="transmembrane region" description="Helical" evidence="7">
    <location>
        <begin position="332"/>
        <end position="356"/>
    </location>
</feature>
<dbReference type="PANTHER" id="PTHR23521:SF2">
    <property type="entry name" value="TRANSPORTER MFS SUPERFAMILY"/>
    <property type="match status" value="1"/>
</dbReference>
<dbReference type="InterPro" id="IPR036259">
    <property type="entry name" value="MFS_trans_sf"/>
</dbReference>
<evidence type="ECO:0000259" key="8">
    <source>
        <dbReference type="PROSITE" id="PS50850"/>
    </source>
</evidence>
<dbReference type="GO" id="GO:0005351">
    <property type="term" value="F:carbohydrate:proton symporter activity"/>
    <property type="evidence" value="ECO:0007669"/>
    <property type="project" value="InterPro"/>
</dbReference>
<evidence type="ECO:0000256" key="6">
    <source>
        <dbReference type="ARBA" id="ARBA00023136"/>
    </source>
</evidence>
<proteinExistence type="predicted"/>
<dbReference type="InterPro" id="IPR020846">
    <property type="entry name" value="MFS_dom"/>
</dbReference>
<feature type="transmembrane region" description="Helical" evidence="7">
    <location>
        <begin position="298"/>
        <end position="320"/>
    </location>
</feature>
<evidence type="ECO:0000256" key="7">
    <source>
        <dbReference type="SAM" id="Phobius"/>
    </source>
</evidence>
<keyword evidence="2" id="KW-0813">Transport</keyword>
<gene>
    <name evidence="9" type="ORF">GH754_14240</name>
</gene>
<evidence type="ECO:0000256" key="5">
    <source>
        <dbReference type="ARBA" id="ARBA00022989"/>
    </source>
</evidence>
<feature type="transmembrane region" description="Helical" evidence="7">
    <location>
        <begin position="274"/>
        <end position="292"/>
    </location>
</feature>
<feature type="transmembrane region" description="Helical" evidence="7">
    <location>
        <begin position="242"/>
        <end position="262"/>
    </location>
</feature>
<dbReference type="Pfam" id="PF01306">
    <property type="entry name" value="LacY_symp"/>
    <property type="match status" value="1"/>
</dbReference>
<evidence type="ECO:0000256" key="3">
    <source>
        <dbReference type="ARBA" id="ARBA00022475"/>
    </source>
</evidence>
<dbReference type="PROSITE" id="PS50850">
    <property type="entry name" value="MFS"/>
    <property type="match status" value="1"/>
</dbReference>
<reference evidence="9 10" key="1">
    <citation type="submission" date="2019-11" db="EMBL/GenBank/DDBJ databases">
        <authorList>
            <person name="Li J."/>
        </authorList>
    </citation>
    <scope>NUCLEOTIDE SEQUENCE [LARGE SCALE GENOMIC DNA]</scope>
    <source>
        <strain evidence="9 10">J4</strain>
    </source>
</reference>
<dbReference type="SUPFAM" id="SSF103473">
    <property type="entry name" value="MFS general substrate transporter"/>
    <property type="match status" value="1"/>
</dbReference>
<dbReference type="OrthoDB" id="478565at2"/>
<feature type="transmembrane region" description="Helical" evidence="7">
    <location>
        <begin position="68"/>
        <end position="88"/>
    </location>
</feature>
<dbReference type="AlphaFoldDB" id="A0A6G1X8X2"/>
<evidence type="ECO:0000256" key="2">
    <source>
        <dbReference type="ARBA" id="ARBA00022448"/>
    </source>
</evidence>
<feature type="transmembrane region" description="Helical" evidence="7">
    <location>
        <begin position="132"/>
        <end position="153"/>
    </location>
</feature>
<evidence type="ECO:0000256" key="4">
    <source>
        <dbReference type="ARBA" id="ARBA00022692"/>
    </source>
</evidence>
<dbReference type="Pfam" id="PF07690">
    <property type="entry name" value="MFS_1"/>
    <property type="match status" value="1"/>
</dbReference>
<dbReference type="GO" id="GO:0005886">
    <property type="term" value="C:plasma membrane"/>
    <property type="evidence" value="ECO:0007669"/>
    <property type="project" value="UniProtKB-SubCell"/>
</dbReference>
<dbReference type="Gene3D" id="1.20.1250.20">
    <property type="entry name" value="MFS general substrate transporter like domains"/>
    <property type="match status" value="2"/>
</dbReference>
<dbReference type="Proteomes" id="UP000480185">
    <property type="component" value="Unassembled WGS sequence"/>
</dbReference>
<feature type="transmembrane region" description="Helical" evidence="7">
    <location>
        <begin position="199"/>
        <end position="222"/>
    </location>
</feature>
<evidence type="ECO:0000313" key="9">
    <source>
        <dbReference type="EMBL" id="MRG87453.1"/>
    </source>
</evidence>
<feature type="transmembrane region" description="Helical" evidence="7">
    <location>
        <begin position="7"/>
        <end position="32"/>
    </location>
</feature>
<dbReference type="InterPro" id="IPR047200">
    <property type="entry name" value="MFS_YcaD-like"/>
</dbReference>
<keyword evidence="6 7" id="KW-0472">Membrane</keyword>
<sequence length="394" mass="43007">MVSTRARFYILVSLVAISGFSQGMLLPLIAVILEQSGISSSINGMHATGLYIGVLIAAPFMEKPLQKIGYKPMILIGGALVFTSLFLFTLWEALWFWFVLRLMIGIGDHILHFGTQTWITSTAQSDRRGRDIALYGLSFGVGFTLGPLMTTLIDIHVSLPFLISALLSLIVWSLMFLVRNEIPETEEDEVDTSTSSSSIGRFIQAAKIAWVAFLPPFGYGFLEASLHGNFPVYGLRIGHDVNILSIIIPCFALGSIISQLPLGALSDKIGRKKVLLYVISGGIVTFFVASIFENSVVWLFITFTVAGMFVGSLFSLGISYMTDLLPKKLLPAGNIFCGIAFSTGSIIGPSIGGIFIDHFPNLSFFHIITTALILIFIAILFKRETPTQLATENS</sequence>
<dbReference type="InterPro" id="IPR000576">
    <property type="entry name" value="LacY/RafB_perm_fam"/>
</dbReference>
<evidence type="ECO:0000256" key="1">
    <source>
        <dbReference type="ARBA" id="ARBA00004651"/>
    </source>
</evidence>
<protein>
    <submittedName>
        <fullName evidence="9">MFS transporter</fullName>
    </submittedName>
</protein>
<dbReference type="PANTHER" id="PTHR23521">
    <property type="entry name" value="TRANSPORTER MFS SUPERFAMILY"/>
    <property type="match status" value="1"/>
</dbReference>
<keyword evidence="5 7" id="KW-1133">Transmembrane helix</keyword>
<evidence type="ECO:0000313" key="10">
    <source>
        <dbReference type="Proteomes" id="UP000480185"/>
    </source>
</evidence>
<feature type="transmembrane region" description="Helical" evidence="7">
    <location>
        <begin position="159"/>
        <end position="178"/>
    </location>
</feature>
<feature type="transmembrane region" description="Helical" evidence="7">
    <location>
        <begin position="362"/>
        <end position="381"/>
    </location>
</feature>